<comment type="caution">
    <text evidence="2">The sequence shown here is derived from an EMBL/GenBank/DDBJ whole genome shotgun (WGS) entry which is preliminary data.</text>
</comment>
<evidence type="ECO:0000313" key="3">
    <source>
        <dbReference type="Proteomes" id="UP000032305"/>
    </source>
</evidence>
<keyword evidence="3" id="KW-1185">Reference proteome</keyword>
<feature type="region of interest" description="Disordered" evidence="1">
    <location>
        <begin position="9"/>
        <end position="36"/>
    </location>
</feature>
<organism evidence="2 3">
    <name type="scientific">Sphingomonas parapaucimobilis NBRC 15100</name>
    <dbReference type="NCBI Taxonomy" id="1219049"/>
    <lineage>
        <taxon>Bacteria</taxon>
        <taxon>Pseudomonadati</taxon>
        <taxon>Pseudomonadota</taxon>
        <taxon>Alphaproteobacteria</taxon>
        <taxon>Sphingomonadales</taxon>
        <taxon>Sphingomonadaceae</taxon>
        <taxon>Sphingomonas</taxon>
    </lineage>
</organism>
<dbReference type="EMBL" id="BBPI01000068">
    <property type="protein sequence ID" value="GAM01747.1"/>
    <property type="molecule type" value="Genomic_DNA"/>
</dbReference>
<dbReference type="AlphaFoldDB" id="A0A0A1W999"/>
<evidence type="ECO:0000256" key="1">
    <source>
        <dbReference type="SAM" id="MobiDB-lite"/>
    </source>
</evidence>
<dbReference type="Proteomes" id="UP000032305">
    <property type="component" value="Unassembled WGS sequence"/>
</dbReference>
<evidence type="ECO:0000313" key="2">
    <source>
        <dbReference type="EMBL" id="GAM01747.1"/>
    </source>
</evidence>
<name>A0A0A1W999_9SPHN</name>
<proteinExistence type="predicted"/>
<dbReference type="RefSeq" id="WP_042488946.1">
    <property type="nucleotide sequence ID" value="NZ_BBPI01000068.1"/>
</dbReference>
<gene>
    <name evidence="2" type="ORF">SP5_068_01150</name>
</gene>
<sequence>MASIASALIDTGTPAPEKTGGAGGSQAMAQGAGHQHPRLTSTTYATLDGTGQATVTFSRTFVNKPGLNLTETDATASTQPLVLRGLAWQRDSNGLYTGVTIQGQRAQLMPAITPLSGALTLVTQVVAGVNAIVTALTNYNVFAGNAAGATVSVIAVARSDVSAA</sequence>
<accession>A0A0A1W999</accession>
<reference evidence="2 3" key="1">
    <citation type="submission" date="2014-11" db="EMBL/GenBank/DDBJ databases">
        <title>Whole genome shotgun sequence of Sphingomonas parapaucimobilis NBRC 15100.</title>
        <authorList>
            <person name="Katano-Makiyama Y."/>
            <person name="Hosoyama A."/>
            <person name="Hashimoto M."/>
            <person name="Hosoyama Y."/>
            <person name="Noguchi M."/>
            <person name="Numata M."/>
            <person name="Tsuchikane K."/>
            <person name="Hirakata S."/>
            <person name="Uohara A."/>
            <person name="Shimodaira J."/>
            <person name="Ohji S."/>
            <person name="Ichikawa N."/>
            <person name="Kimura A."/>
            <person name="Yamazoe A."/>
            <person name="Fujita N."/>
        </authorList>
    </citation>
    <scope>NUCLEOTIDE SEQUENCE [LARGE SCALE GENOMIC DNA]</scope>
    <source>
        <strain evidence="2 3">NBRC 15100</strain>
    </source>
</reference>
<protein>
    <submittedName>
        <fullName evidence="2">Uncharacterized protein</fullName>
    </submittedName>
</protein>